<proteinExistence type="predicted"/>
<evidence type="ECO:0000313" key="1">
    <source>
        <dbReference type="EMBL" id="CAK9259999.1"/>
    </source>
</evidence>
<feature type="non-terminal residue" evidence="1">
    <location>
        <position position="1"/>
    </location>
</feature>
<organism evidence="1 2">
    <name type="scientific">Sphagnum jensenii</name>
    <dbReference type="NCBI Taxonomy" id="128206"/>
    <lineage>
        <taxon>Eukaryota</taxon>
        <taxon>Viridiplantae</taxon>
        <taxon>Streptophyta</taxon>
        <taxon>Embryophyta</taxon>
        <taxon>Bryophyta</taxon>
        <taxon>Sphagnophytina</taxon>
        <taxon>Sphagnopsida</taxon>
        <taxon>Sphagnales</taxon>
        <taxon>Sphagnaceae</taxon>
        <taxon>Sphagnum</taxon>
    </lineage>
</organism>
<evidence type="ECO:0000313" key="2">
    <source>
        <dbReference type="Proteomes" id="UP001497444"/>
    </source>
</evidence>
<protein>
    <submittedName>
        <fullName evidence="1">Uncharacterized protein</fullName>
    </submittedName>
</protein>
<keyword evidence="2" id="KW-1185">Reference proteome</keyword>
<dbReference type="EMBL" id="OZ020108">
    <property type="protein sequence ID" value="CAK9259999.1"/>
    <property type="molecule type" value="Genomic_DNA"/>
</dbReference>
<feature type="non-terminal residue" evidence="1">
    <location>
        <position position="61"/>
    </location>
</feature>
<reference evidence="1" key="1">
    <citation type="submission" date="2024-02" db="EMBL/GenBank/DDBJ databases">
        <authorList>
            <consortium name="ELIXIR-Norway"/>
            <consortium name="Elixir Norway"/>
        </authorList>
    </citation>
    <scope>NUCLEOTIDE SEQUENCE</scope>
</reference>
<name>A0ABP0VZV9_9BRYO</name>
<sequence>KELRRRARDVTLMSDDSPTLAHLFTLSEKIELNMVEERVVTSGFNRDIVTTSRGQQSTSQP</sequence>
<gene>
    <name evidence="1" type="ORF">CSSPJE1EN1_LOCUS5477</name>
</gene>
<dbReference type="Proteomes" id="UP001497444">
    <property type="component" value="Chromosome 13"/>
</dbReference>
<accession>A0ABP0VZV9</accession>